<dbReference type="InterPro" id="IPR032871">
    <property type="entry name" value="AHH_dom_containing"/>
</dbReference>
<dbReference type="Pfam" id="PF14412">
    <property type="entry name" value="AHH"/>
    <property type="match status" value="1"/>
</dbReference>
<accession>A0A1Z2SBL5</accession>
<dbReference type="EMBL" id="CP018835">
    <property type="protein sequence ID" value="ASA54576.1"/>
    <property type="molecule type" value="Genomic_DNA"/>
</dbReference>
<protein>
    <submittedName>
        <fullName evidence="1">Uncharacterized protein</fullName>
    </submittedName>
</protein>
<dbReference type="AlphaFoldDB" id="A0A1Z2SBL5"/>
<dbReference type="RefSeq" id="WP_232471966.1">
    <property type="nucleotide sequence ID" value="NZ_CP018835.1"/>
</dbReference>
<dbReference type="Proteomes" id="UP000196708">
    <property type="component" value="Chromosome 1"/>
</dbReference>
<evidence type="ECO:0000313" key="2">
    <source>
        <dbReference type="Proteomes" id="UP000196708"/>
    </source>
</evidence>
<dbReference type="KEGG" id="vga:BSQ33_01715"/>
<proteinExistence type="predicted"/>
<reference evidence="1 2" key="1">
    <citation type="submission" date="2016-12" db="EMBL/GenBank/DDBJ databases">
        <authorList>
            <person name="Song W.-J."/>
            <person name="Kurnit D.M."/>
        </authorList>
    </citation>
    <scope>NUCLEOTIDE SEQUENCE [LARGE SCALE GENOMIC DNA]</scope>
    <source>
        <strain evidence="1 2">ATCC 43942</strain>
    </source>
</reference>
<evidence type="ECO:0000313" key="1">
    <source>
        <dbReference type="EMBL" id="ASA54576.1"/>
    </source>
</evidence>
<name>A0A1Z2SBL5_VIBGA</name>
<gene>
    <name evidence="1" type="ORF">BSQ33_01715</name>
</gene>
<organism evidence="1 2">
    <name type="scientific">Vibrio gazogenes</name>
    <dbReference type="NCBI Taxonomy" id="687"/>
    <lineage>
        <taxon>Bacteria</taxon>
        <taxon>Pseudomonadati</taxon>
        <taxon>Pseudomonadota</taxon>
        <taxon>Gammaproteobacteria</taxon>
        <taxon>Vibrionales</taxon>
        <taxon>Vibrionaceae</taxon>
        <taxon>Vibrio</taxon>
    </lineage>
</organism>
<sequence length="125" mass="13948">MNHAGHHQVSIKIAQEYPVMNRAAELGYNINRGSNGIALPTDIGTSLETGLPLHTGRHLSARHEGSADALVHREMNALQRKYDRGMIDDSNLISEIGNIEDRIRLALKTNQVRLQAADPHWKPRN</sequence>